<proteinExistence type="predicted"/>
<protein>
    <submittedName>
        <fullName evidence="2">Uncharacterized protein</fullName>
    </submittedName>
</protein>
<sequence>MSTHLNSDITDVPPQTNEDVNKKQDRNVSNKLTYFGTYTNGKDSKDTPYIDDRFAFPGFRRNTTVHYKVGKVGRLYGTNPELEYIYPKGEFDLKEYTRADRKGVYYLERDSVSWEVVTNKALDPNKPTTGLECFKAERFGFDKFNVGISWSMQPLEKEVHDHRSDLFLPLPPPSLSSTLEVDLDNVKVSDTNGGLAYVRLSRQAIGDRLQLSECFPVKECALPLRKAEHVINEMIVLDRCETNEEDHLPGPLV</sequence>
<keyword evidence="3" id="KW-1185">Reference proteome</keyword>
<evidence type="ECO:0000313" key="2">
    <source>
        <dbReference type="EMBL" id="KAI1708454.1"/>
    </source>
</evidence>
<dbReference type="Proteomes" id="UP001201812">
    <property type="component" value="Unassembled WGS sequence"/>
</dbReference>
<dbReference type="EMBL" id="JAKKPZ010000035">
    <property type="protein sequence ID" value="KAI1708454.1"/>
    <property type="molecule type" value="Genomic_DNA"/>
</dbReference>
<name>A0AAD4MVH9_9BILA</name>
<organism evidence="2 3">
    <name type="scientific">Ditylenchus destructor</name>
    <dbReference type="NCBI Taxonomy" id="166010"/>
    <lineage>
        <taxon>Eukaryota</taxon>
        <taxon>Metazoa</taxon>
        <taxon>Ecdysozoa</taxon>
        <taxon>Nematoda</taxon>
        <taxon>Chromadorea</taxon>
        <taxon>Rhabditida</taxon>
        <taxon>Tylenchina</taxon>
        <taxon>Tylenchomorpha</taxon>
        <taxon>Sphaerularioidea</taxon>
        <taxon>Anguinidae</taxon>
        <taxon>Anguininae</taxon>
        <taxon>Ditylenchus</taxon>
    </lineage>
</organism>
<evidence type="ECO:0000313" key="3">
    <source>
        <dbReference type="Proteomes" id="UP001201812"/>
    </source>
</evidence>
<reference evidence="2" key="1">
    <citation type="submission" date="2022-01" db="EMBL/GenBank/DDBJ databases">
        <title>Genome Sequence Resource for Two Populations of Ditylenchus destructor, the Migratory Endoparasitic Phytonematode.</title>
        <authorList>
            <person name="Zhang H."/>
            <person name="Lin R."/>
            <person name="Xie B."/>
        </authorList>
    </citation>
    <scope>NUCLEOTIDE SEQUENCE</scope>
    <source>
        <strain evidence="2">BazhouSP</strain>
    </source>
</reference>
<accession>A0AAD4MVH9</accession>
<comment type="caution">
    <text evidence="2">The sequence shown here is derived from an EMBL/GenBank/DDBJ whole genome shotgun (WGS) entry which is preliminary data.</text>
</comment>
<gene>
    <name evidence="2" type="ORF">DdX_11838</name>
</gene>
<dbReference type="AlphaFoldDB" id="A0AAD4MVH9"/>
<feature type="compositionally biased region" description="Polar residues" evidence="1">
    <location>
        <begin position="1"/>
        <end position="18"/>
    </location>
</feature>
<evidence type="ECO:0000256" key="1">
    <source>
        <dbReference type="SAM" id="MobiDB-lite"/>
    </source>
</evidence>
<feature type="region of interest" description="Disordered" evidence="1">
    <location>
        <begin position="1"/>
        <end position="25"/>
    </location>
</feature>